<reference evidence="5 6" key="1">
    <citation type="submission" date="2019-03" db="EMBL/GenBank/DDBJ databases">
        <title>Sequencing the genomes of 1000 actinobacteria strains.</title>
        <authorList>
            <person name="Klenk H.-P."/>
        </authorList>
    </citation>
    <scope>NUCLEOTIDE SEQUENCE [LARGE SCALE GENOMIC DNA]</scope>
    <source>
        <strain evidence="5 6">DSM 44969</strain>
    </source>
</reference>
<feature type="domain" description="HTH araC/xylS-type" evidence="4">
    <location>
        <begin position="150"/>
        <end position="251"/>
    </location>
</feature>
<dbReference type="Proteomes" id="UP000295560">
    <property type="component" value="Unassembled WGS sequence"/>
</dbReference>
<protein>
    <submittedName>
        <fullName evidence="5">AraC-like DNA-binding protein</fullName>
    </submittedName>
</protein>
<evidence type="ECO:0000256" key="3">
    <source>
        <dbReference type="ARBA" id="ARBA00023163"/>
    </source>
</evidence>
<gene>
    <name evidence="5" type="ORF">EV378_0511</name>
</gene>
<dbReference type="SUPFAM" id="SSF46689">
    <property type="entry name" value="Homeodomain-like"/>
    <property type="match status" value="1"/>
</dbReference>
<dbReference type="Pfam" id="PF20240">
    <property type="entry name" value="DUF6597"/>
    <property type="match status" value="1"/>
</dbReference>
<dbReference type="Gene3D" id="1.10.10.60">
    <property type="entry name" value="Homeodomain-like"/>
    <property type="match status" value="1"/>
</dbReference>
<evidence type="ECO:0000259" key="4">
    <source>
        <dbReference type="PROSITE" id="PS01124"/>
    </source>
</evidence>
<dbReference type="GO" id="GO:0003700">
    <property type="term" value="F:DNA-binding transcription factor activity"/>
    <property type="evidence" value="ECO:0007669"/>
    <property type="project" value="InterPro"/>
</dbReference>
<keyword evidence="2 5" id="KW-0238">DNA-binding</keyword>
<dbReference type="EMBL" id="SMFZ01000001">
    <property type="protein sequence ID" value="TCK24721.1"/>
    <property type="molecule type" value="Genomic_DNA"/>
</dbReference>
<dbReference type="GO" id="GO:0043565">
    <property type="term" value="F:sequence-specific DNA binding"/>
    <property type="evidence" value="ECO:0007669"/>
    <property type="project" value="InterPro"/>
</dbReference>
<keyword evidence="1" id="KW-0805">Transcription regulation</keyword>
<evidence type="ECO:0000313" key="6">
    <source>
        <dbReference type="Proteomes" id="UP000295560"/>
    </source>
</evidence>
<dbReference type="RefSeq" id="WP_243653226.1">
    <property type="nucleotide sequence ID" value="NZ_SMFZ01000001.1"/>
</dbReference>
<dbReference type="InterPro" id="IPR018060">
    <property type="entry name" value="HTH_AraC"/>
</dbReference>
<dbReference type="PANTHER" id="PTHR46796">
    <property type="entry name" value="HTH-TYPE TRANSCRIPTIONAL ACTIVATOR RHAS-RELATED"/>
    <property type="match status" value="1"/>
</dbReference>
<dbReference type="InterPro" id="IPR009057">
    <property type="entry name" value="Homeodomain-like_sf"/>
</dbReference>
<evidence type="ECO:0000313" key="5">
    <source>
        <dbReference type="EMBL" id="TCK24721.1"/>
    </source>
</evidence>
<dbReference type="InterPro" id="IPR050204">
    <property type="entry name" value="AraC_XylS_family_regulators"/>
</dbReference>
<proteinExistence type="predicted"/>
<sequence>MSRDVRELGGAWTRSQRHAFDAPDADLAPWVDRFWTVRWDYQEPYRQKIVPYPQAHLTVRPGVAAAEVHGPPSRHVVKELAGNGSVVGVAFRPGVFRALLGRPVHELTDRWRPARDLPVFGSRPEDPADAAEMADWLRAVLPPAPDPTGRDAAALVERVASDRTITRVDELAAVAGTGVRGLQRLFREHVGLGPKWVIRRYRLHEVTERLATGATIRWADLAGELGYADQSHLSRDFTALFGEPPGWYARRY</sequence>
<keyword evidence="6" id="KW-1185">Reference proteome</keyword>
<comment type="caution">
    <text evidence="5">The sequence shown here is derived from an EMBL/GenBank/DDBJ whole genome shotgun (WGS) entry which is preliminary data.</text>
</comment>
<dbReference type="AlphaFoldDB" id="A0A4R1HTL3"/>
<evidence type="ECO:0000256" key="2">
    <source>
        <dbReference type="ARBA" id="ARBA00023125"/>
    </source>
</evidence>
<dbReference type="Pfam" id="PF12833">
    <property type="entry name" value="HTH_18"/>
    <property type="match status" value="1"/>
</dbReference>
<dbReference type="InterPro" id="IPR046532">
    <property type="entry name" value="DUF6597"/>
</dbReference>
<dbReference type="SMART" id="SM00342">
    <property type="entry name" value="HTH_ARAC"/>
    <property type="match status" value="1"/>
</dbReference>
<name>A0A4R1HTL3_PSEEN</name>
<organism evidence="5 6">
    <name type="scientific">Pseudonocardia endophytica</name>
    <dbReference type="NCBI Taxonomy" id="401976"/>
    <lineage>
        <taxon>Bacteria</taxon>
        <taxon>Bacillati</taxon>
        <taxon>Actinomycetota</taxon>
        <taxon>Actinomycetes</taxon>
        <taxon>Pseudonocardiales</taxon>
        <taxon>Pseudonocardiaceae</taxon>
        <taxon>Pseudonocardia</taxon>
    </lineage>
</organism>
<evidence type="ECO:0000256" key="1">
    <source>
        <dbReference type="ARBA" id="ARBA00023015"/>
    </source>
</evidence>
<keyword evidence="3" id="KW-0804">Transcription</keyword>
<accession>A0A4R1HTL3</accession>
<dbReference type="PROSITE" id="PS01124">
    <property type="entry name" value="HTH_ARAC_FAMILY_2"/>
    <property type="match status" value="1"/>
</dbReference>